<reference evidence="2 3" key="1">
    <citation type="journal article" date="2012" name="Science">
        <title>The Paleozoic origin of enzymatic lignin decomposition reconstructed from 31 fungal genomes.</title>
        <authorList>
            <person name="Floudas D."/>
            <person name="Binder M."/>
            <person name="Riley R."/>
            <person name="Barry K."/>
            <person name="Blanchette R.A."/>
            <person name="Henrissat B."/>
            <person name="Martinez A.T."/>
            <person name="Otillar R."/>
            <person name="Spatafora J.W."/>
            <person name="Yadav J.S."/>
            <person name="Aerts A."/>
            <person name="Benoit I."/>
            <person name="Boyd A."/>
            <person name="Carlson A."/>
            <person name="Copeland A."/>
            <person name="Coutinho P.M."/>
            <person name="de Vries R.P."/>
            <person name="Ferreira P."/>
            <person name="Findley K."/>
            <person name="Foster B."/>
            <person name="Gaskell J."/>
            <person name="Glotzer D."/>
            <person name="Gorecki P."/>
            <person name="Heitman J."/>
            <person name="Hesse C."/>
            <person name="Hori C."/>
            <person name="Igarashi K."/>
            <person name="Jurgens J.A."/>
            <person name="Kallen N."/>
            <person name="Kersten P."/>
            <person name="Kohler A."/>
            <person name="Kuees U."/>
            <person name="Kumar T.K.A."/>
            <person name="Kuo A."/>
            <person name="LaButti K."/>
            <person name="Larrondo L.F."/>
            <person name="Lindquist E."/>
            <person name="Ling A."/>
            <person name="Lombard V."/>
            <person name="Lucas S."/>
            <person name="Lundell T."/>
            <person name="Martin R."/>
            <person name="McLaughlin D.J."/>
            <person name="Morgenstern I."/>
            <person name="Morin E."/>
            <person name="Murat C."/>
            <person name="Nagy L.G."/>
            <person name="Nolan M."/>
            <person name="Ohm R.A."/>
            <person name="Patyshakuliyeva A."/>
            <person name="Rokas A."/>
            <person name="Ruiz-Duenas F.J."/>
            <person name="Sabat G."/>
            <person name="Salamov A."/>
            <person name="Samejima M."/>
            <person name="Schmutz J."/>
            <person name="Slot J.C."/>
            <person name="St John F."/>
            <person name="Stenlid J."/>
            <person name="Sun H."/>
            <person name="Sun S."/>
            <person name="Syed K."/>
            <person name="Tsang A."/>
            <person name="Wiebenga A."/>
            <person name="Young D."/>
            <person name="Pisabarro A."/>
            <person name="Eastwood D.C."/>
            <person name="Martin F."/>
            <person name="Cullen D."/>
            <person name="Grigoriev I.V."/>
            <person name="Hibbett D.S."/>
        </authorList>
    </citation>
    <scope>NUCLEOTIDE SEQUENCE</scope>
    <source>
        <strain evidence="3">FP-58527</strain>
    </source>
</reference>
<dbReference type="HOGENOM" id="CLU_2440885_0_0_1"/>
<name>S8E8L9_FOMSC</name>
<feature type="region of interest" description="Disordered" evidence="1">
    <location>
        <begin position="1"/>
        <end position="42"/>
    </location>
</feature>
<dbReference type="Proteomes" id="UP000015241">
    <property type="component" value="Unassembled WGS sequence"/>
</dbReference>
<evidence type="ECO:0000313" key="3">
    <source>
        <dbReference type="Proteomes" id="UP000015241"/>
    </source>
</evidence>
<keyword evidence="3" id="KW-1185">Reference proteome</keyword>
<gene>
    <name evidence="2" type="ORF">FOMPIDRAFT_95085</name>
</gene>
<feature type="compositionally biased region" description="Polar residues" evidence="1">
    <location>
        <begin position="1"/>
        <end position="18"/>
    </location>
</feature>
<feature type="compositionally biased region" description="Polar residues" evidence="1">
    <location>
        <begin position="26"/>
        <end position="42"/>
    </location>
</feature>
<dbReference type="AlphaFoldDB" id="S8E8L9"/>
<dbReference type="EMBL" id="KE504155">
    <property type="protein sequence ID" value="EPS99678.1"/>
    <property type="molecule type" value="Genomic_DNA"/>
</dbReference>
<dbReference type="InParanoid" id="S8E8L9"/>
<accession>S8E8L9</accession>
<sequence length="90" mass="10187">MNVVASSDLPTVFSSSPTDDGPVFSSPKSLPQESSTGDDNNVQQLVRRIKHWLLRQAVFGHLLDNKEFPELCDREENNKLSKEQWEKGCQ</sequence>
<protein>
    <submittedName>
        <fullName evidence="2">Uncharacterized protein</fullName>
    </submittedName>
</protein>
<organism evidence="2 3">
    <name type="scientific">Fomitopsis schrenkii</name>
    <name type="common">Brown rot fungus</name>
    <dbReference type="NCBI Taxonomy" id="2126942"/>
    <lineage>
        <taxon>Eukaryota</taxon>
        <taxon>Fungi</taxon>
        <taxon>Dikarya</taxon>
        <taxon>Basidiomycota</taxon>
        <taxon>Agaricomycotina</taxon>
        <taxon>Agaricomycetes</taxon>
        <taxon>Polyporales</taxon>
        <taxon>Fomitopsis</taxon>
    </lineage>
</organism>
<evidence type="ECO:0000313" key="2">
    <source>
        <dbReference type="EMBL" id="EPS99678.1"/>
    </source>
</evidence>
<proteinExistence type="predicted"/>
<evidence type="ECO:0000256" key="1">
    <source>
        <dbReference type="SAM" id="MobiDB-lite"/>
    </source>
</evidence>